<dbReference type="EMBL" id="KN833694">
    <property type="protein sequence ID" value="KIK27913.1"/>
    <property type="molecule type" value="Genomic_DNA"/>
</dbReference>
<dbReference type="PANTHER" id="PTHR42714:SF2">
    <property type="entry name" value="TRNA MODIFICATION GTPASE GTPBP3, MITOCHONDRIAL"/>
    <property type="match status" value="1"/>
</dbReference>
<dbReference type="InterPro" id="IPR027417">
    <property type="entry name" value="P-loop_NTPase"/>
</dbReference>
<evidence type="ECO:0000313" key="3">
    <source>
        <dbReference type="Proteomes" id="UP000054018"/>
    </source>
</evidence>
<dbReference type="OrthoDB" id="8954335at2759"/>
<evidence type="ECO:0000259" key="1">
    <source>
        <dbReference type="Pfam" id="PF01926"/>
    </source>
</evidence>
<dbReference type="PRINTS" id="PR00449">
    <property type="entry name" value="RASTRNSFRMNG"/>
</dbReference>
<dbReference type="GO" id="GO:0005737">
    <property type="term" value="C:cytoplasm"/>
    <property type="evidence" value="ECO:0007669"/>
    <property type="project" value="TreeGrafter"/>
</dbReference>
<reference evidence="3" key="2">
    <citation type="submission" date="2015-01" db="EMBL/GenBank/DDBJ databases">
        <title>Evolutionary Origins and Diversification of the Mycorrhizal Mutualists.</title>
        <authorList>
            <consortium name="DOE Joint Genome Institute"/>
            <consortium name="Mycorrhizal Genomics Consortium"/>
            <person name="Kohler A."/>
            <person name="Kuo A."/>
            <person name="Nagy L.G."/>
            <person name="Floudas D."/>
            <person name="Copeland A."/>
            <person name="Barry K.W."/>
            <person name="Cichocki N."/>
            <person name="Veneault-Fourrey C."/>
            <person name="LaButti K."/>
            <person name="Lindquist E.A."/>
            <person name="Lipzen A."/>
            <person name="Lundell T."/>
            <person name="Morin E."/>
            <person name="Murat C."/>
            <person name="Riley R."/>
            <person name="Ohm R."/>
            <person name="Sun H."/>
            <person name="Tunlid A."/>
            <person name="Henrissat B."/>
            <person name="Grigoriev I.V."/>
            <person name="Hibbett D.S."/>
            <person name="Martin F."/>
        </authorList>
    </citation>
    <scope>NUCLEOTIDE SEQUENCE [LARGE SCALE GENOMIC DNA]</scope>
    <source>
        <strain evidence="3">441</strain>
    </source>
</reference>
<proteinExistence type="predicted"/>
<gene>
    <name evidence="2" type="ORF">PISMIDRAFT_145709</name>
</gene>
<keyword evidence="3" id="KW-1185">Reference proteome</keyword>
<dbReference type="PROSITE" id="PS00675">
    <property type="entry name" value="SIGMA54_INTERACT_1"/>
    <property type="match status" value="1"/>
</dbReference>
<evidence type="ECO:0000313" key="2">
    <source>
        <dbReference type="EMBL" id="KIK27913.1"/>
    </source>
</evidence>
<name>A0A0D0A771_9AGAM</name>
<dbReference type="PANTHER" id="PTHR42714">
    <property type="entry name" value="TRNA MODIFICATION GTPASE GTPBP3"/>
    <property type="match status" value="1"/>
</dbReference>
<dbReference type="Proteomes" id="UP000054018">
    <property type="component" value="Unassembled WGS sequence"/>
</dbReference>
<dbReference type="GO" id="GO:0002098">
    <property type="term" value="P:tRNA wobble uridine modification"/>
    <property type="evidence" value="ECO:0007669"/>
    <property type="project" value="TreeGrafter"/>
</dbReference>
<dbReference type="InterPro" id="IPR006073">
    <property type="entry name" value="GTP-bd"/>
</dbReference>
<organism evidence="2 3">
    <name type="scientific">Pisolithus microcarpus 441</name>
    <dbReference type="NCBI Taxonomy" id="765257"/>
    <lineage>
        <taxon>Eukaryota</taxon>
        <taxon>Fungi</taxon>
        <taxon>Dikarya</taxon>
        <taxon>Basidiomycota</taxon>
        <taxon>Agaricomycotina</taxon>
        <taxon>Agaricomycetes</taxon>
        <taxon>Agaricomycetidae</taxon>
        <taxon>Boletales</taxon>
        <taxon>Sclerodermatineae</taxon>
        <taxon>Pisolithaceae</taxon>
        <taxon>Pisolithus</taxon>
    </lineage>
</organism>
<dbReference type="Gene3D" id="3.40.50.300">
    <property type="entry name" value="P-loop containing nucleotide triphosphate hydrolases"/>
    <property type="match status" value="1"/>
</dbReference>
<dbReference type="GO" id="GO:0030488">
    <property type="term" value="P:tRNA methylation"/>
    <property type="evidence" value="ECO:0007669"/>
    <property type="project" value="TreeGrafter"/>
</dbReference>
<feature type="domain" description="G" evidence="1">
    <location>
        <begin position="6"/>
        <end position="106"/>
    </location>
</feature>
<dbReference type="CDD" id="cd00882">
    <property type="entry name" value="Ras_like_GTPase"/>
    <property type="match status" value="1"/>
</dbReference>
<dbReference type="InterPro" id="IPR025662">
    <property type="entry name" value="Sigma_54_int_dom_ATP-bd_1"/>
</dbReference>
<dbReference type="Pfam" id="PF01926">
    <property type="entry name" value="MMR_HSR1"/>
    <property type="match status" value="1"/>
</dbReference>
<sequence length="276" mass="30606">MTTYNIVIFGETGAGKSSLVNLITGQSVAKVSPDVTECTTDIDNHTYTRGSVEYDLWDTPGLKEPRSKLDDQAPAMTEAYRLMRLLRDRGGANLLVHCISGVKDIQAPSVPPSALQSHYRLFHDILFANVPIVIVITHLDSRQRREEWWERNEEMLRRLEVSFADHACVTALPRISTPNATELEESAEDARALLAHCSQNSHWKLSAVWKQLGLSKEVARSMASVAFSKWNAPSVSGYIMASKLVACCGLEEDEALDLAGRMKAARQPQLRPGNDS</sequence>
<reference evidence="2 3" key="1">
    <citation type="submission" date="2014-04" db="EMBL/GenBank/DDBJ databases">
        <authorList>
            <consortium name="DOE Joint Genome Institute"/>
            <person name="Kuo A."/>
            <person name="Kohler A."/>
            <person name="Costa M.D."/>
            <person name="Nagy L.G."/>
            <person name="Floudas D."/>
            <person name="Copeland A."/>
            <person name="Barry K.W."/>
            <person name="Cichocki N."/>
            <person name="Veneault-Fourrey C."/>
            <person name="LaButti K."/>
            <person name="Lindquist E.A."/>
            <person name="Lipzen A."/>
            <person name="Lundell T."/>
            <person name="Morin E."/>
            <person name="Murat C."/>
            <person name="Sun H."/>
            <person name="Tunlid A."/>
            <person name="Henrissat B."/>
            <person name="Grigoriev I.V."/>
            <person name="Hibbett D.S."/>
            <person name="Martin F."/>
            <person name="Nordberg H.P."/>
            <person name="Cantor M.N."/>
            <person name="Hua S.X."/>
        </authorList>
    </citation>
    <scope>NUCLEOTIDE SEQUENCE [LARGE SCALE GENOMIC DNA]</scope>
    <source>
        <strain evidence="2 3">441</strain>
    </source>
</reference>
<protein>
    <recommendedName>
        <fullName evidence="1">G domain-containing protein</fullName>
    </recommendedName>
</protein>
<dbReference type="AlphaFoldDB" id="A0A0D0A771"/>
<dbReference type="GO" id="GO:0005525">
    <property type="term" value="F:GTP binding"/>
    <property type="evidence" value="ECO:0007669"/>
    <property type="project" value="InterPro"/>
</dbReference>
<dbReference type="HOGENOM" id="CLU_050405_0_0_1"/>
<dbReference type="SUPFAM" id="SSF52540">
    <property type="entry name" value="P-loop containing nucleoside triphosphate hydrolases"/>
    <property type="match status" value="1"/>
</dbReference>
<accession>A0A0D0A771</accession>